<dbReference type="Pfam" id="PF00096">
    <property type="entry name" value="zf-C2H2"/>
    <property type="match status" value="4"/>
</dbReference>
<evidence type="ECO:0000259" key="2">
    <source>
        <dbReference type="PROSITE" id="PS50157"/>
    </source>
</evidence>
<evidence type="ECO:0000256" key="1">
    <source>
        <dbReference type="PROSITE-ProRule" id="PRU00042"/>
    </source>
</evidence>
<keyword evidence="1" id="KW-0863">Zinc-finger</keyword>
<evidence type="ECO:0000313" key="4">
    <source>
        <dbReference type="Proteomes" id="UP000653454"/>
    </source>
</evidence>
<feature type="domain" description="C2H2-type" evidence="2">
    <location>
        <begin position="335"/>
        <end position="363"/>
    </location>
</feature>
<feature type="domain" description="C2H2-type" evidence="2">
    <location>
        <begin position="280"/>
        <end position="307"/>
    </location>
</feature>
<gene>
    <name evidence="3" type="ORF">PLXY2_LOCUS3583</name>
</gene>
<dbReference type="GO" id="GO:0005634">
    <property type="term" value="C:nucleus"/>
    <property type="evidence" value="ECO:0007669"/>
    <property type="project" value="TreeGrafter"/>
</dbReference>
<keyword evidence="4" id="KW-1185">Reference proteome</keyword>
<dbReference type="InterPro" id="IPR050331">
    <property type="entry name" value="Zinc_finger"/>
</dbReference>
<dbReference type="SUPFAM" id="SSF57667">
    <property type="entry name" value="beta-beta-alpha zinc fingers"/>
    <property type="match status" value="3"/>
</dbReference>
<dbReference type="SMART" id="SM00355">
    <property type="entry name" value="ZnF_C2H2"/>
    <property type="match status" value="8"/>
</dbReference>
<name>A0A8S4DXN0_PLUXY</name>
<reference evidence="3" key="1">
    <citation type="submission" date="2020-11" db="EMBL/GenBank/DDBJ databases">
        <authorList>
            <person name="Whiteford S."/>
        </authorList>
    </citation>
    <scope>NUCLEOTIDE SEQUENCE</scope>
</reference>
<feature type="domain" description="C2H2-type" evidence="2">
    <location>
        <begin position="422"/>
        <end position="445"/>
    </location>
</feature>
<dbReference type="PROSITE" id="PS00028">
    <property type="entry name" value="ZINC_FINGER_C2H2_1"/>
    <property type="match status" value="7"/>
</dbReference>
<organism evidence="3 4">
    <name type="scientific">Plutella xylostella</name>
    <name type="common">Diamondback moth</name>
    <name type="synonym">Plutella maculipennis</name>
    <dbReference type="NCBI Taxonomy" id="51655"/>
    <lineage>
        <taxon>Eukaryota</taxon>
        <taxon>Metazoa</taxon>
        <taxon>Ecdysozoa</taxon>
        <taxon>Arthropoda</taxon>
        <taxon>Hexapoda</taxon>
        <taxon>Insecta</taxon>
        <taxon>Pterygota</taxon>
        <taxon>Neoptera</taxon>
        <taxon>Endopterygota</taxon>
        <taxon>Lepidoptera</taxon>
        <taxon>Glossata</taxon>
        <taxon>Ditrysia</taxon>
        <taxon>Yponomeutoidea</taxon>
        <taxon>Plutellidae</taxon>
        <taxon>Plutella</taxon>
    </lineage>
</organism>
<keyword evidence="1" id="KW-0479">Metal-binding</keyword>
<dbReference type="AlphaFoldDB" id="A0A8S4DXN0"/>
<dbReference type="PANTHER" id="PTHR16515:SF37">
    <property type="entry name" value="PR DOMAIN ZINC FINGER PROTEIN 2"/>
    <property type="match status" value="1"/>
</dbReference>
<comment type="caution">
    <text evidence="3">The sequence shown here is derived from an EMBL/GenBank/DDBJ whole genome shotgun (WGS) entry which is preliminary data.</text>
</comment>
<proteinExistence type="predicted"/>
<feature type="domain" description="C2H2-type" evidence="2">
    <location>
        <begin position="306"/>
        <end position="333"/>
    </location>
</feature>
<feature type="domain" description="C2H2-type" evidence="2">
    <location>
        <begin position="393"/>
        <end position="421"/>
    </location>
</feature>
<keyword evidence="1" id="KW-0862">Zinc</keyword>
<protein>
    <submittedName>
        <fullName evidence="3">(diamondback moth) hypothetical protein</fullName>
    </submittedName>
</protein>
<dbReference type="PANTHER" id="PTHR16515">
    <property type="entry name" value="PR DOMAIN ZINC FINGER PROTEIN"/>
    <property type="match status" value="1"/>
</dbReference>
<dbReference type="GO" id="GO:0008270">
    <property type="term" value="F:zinc ion binding"/>
    <property type="evidence" value="ECO:0007669"/>
    <property type="project" value="UniProtKB-KW"/>
</dbReference>
<dbReference type="EMBL" id="CAJHNJ030000009">
    <property type="protein sequence ID" value="CAG9106366.1"/>
    <property type="molecule type" value="Genomic_DNA"/>
</dbReference>
<evidence type="ECO:0000313" key="3">
    <source>
        <dbReference type="EMBL" id="CAG9106366.1"/>
    </source>
</evidence>
<sequence>MFAEENEGDVLNFQIKTEAQYEMHVEYLDDESTCNDSCSDSVCDETYSECGSVDAGNVVLIKEKSPPLIQTEDDSLFKKEPSRIFKDTKPIFDTEGTDETETFKKPKPKTLVTKSKMADKERDMRLRKMLLMKMAKLKEQSKLIKAIKPKPEDAKTSAKYSKVAKERMALNNAVQIVNGSYVCPFNNINGHYYCFYCRTFFTDPKDLREHTSTHEPRLFERSYPKKKALKIDITRIDCRLCDAKIDDIPTLKEHLSKAHGKKIYTIDNEFLKFKLTHPNIDCFECGNSFLFIDNLIDHMATHFGTHICDKCGATFVQLSSLEAHIRCHNKTNVTFPCQICGKVLTTNRSRYVHMSVVHEKKPIIDCFNCDEMFFSYDQRNQHMVKVHGHKMTFPCTLCDKVLDSRKKFLTHNRDVHLKIRNHECEICGKKYPTSHKLKVHSQTHK</sequence>
<dbReference type="Gene3D" id="3.30.160.60">
    <property type="entry name" value="Classic Zinc Finger"/>
    <property type="match status" value="4"/>
</dbReference>
<dbReference type="Proteomes" id="UP000653454">
    <property type="component" value="Unassembled WGS sequence"/>
</dbReference>
<dbReference type="PROSITE" id="PS50157">
    <property type="entry name" value="ZINC_FINGER_C2H2_2"/>
    <property type="match status" value="6"/>
</dbReference>
<feature type="domain" description="C2H2-type" evidence="2">
    <location>
        <begin position="192"/>
        <end position="214"/>
    </location>
</feature>
<accession>A0A8S4DXN0</accession>
<dbReference type="InterPro" id="IPR036236">
    <property type="entry name" value="Znf_C2H2_sf"/>
</dbReference>
<dbReference type="InterPro" id="IPR013087">
    <property type="entry name" value="Znf_C2H2_type"/>
</dbReference>
<dbReference type="GO" id="GO:0010468">
    <property type="term" value="P:regulation of gene expression"/>
    <property type="evidence" value="ECO:0007669"/>
    <property type="project" value="TreeGrafter"/>
</dbReference>